<dbReference type="Proteomes" id="UP000521943">
    <property type="component" value="Unassembled WGS sequence"/>
</dbReference>
<gene>
    <name evidence="2" type="ORF">DFP72DRAFT_1036008</name>
</gene>
<dbReference type="InterPro" id="IPR041078">
    <property type="entry name" value="Plavaka"/>
</dbReference>
<keyword evidence="3" id="KW-1185">Reference proteome</keyword>
<feature type="compositionally biased region" description="Basic and acidic residues" evidence="1">
    <location>
        <begin position="72"/>
        <end position="82"/>
    </location>
</feature>
<dbReference type="Pfam" id="PF18759">
    <property type="entry name" value="Plavaka"/>
    <property type="match status" value="1"/>
</dbReference>
<feature type="region of interest" description="Disordered" evidence="1">
    <location>
        <begin position="70"/>
        <end position="92"/>
    </location>
</feature>
<proteinExistence type="predicted"/>
<dbReference type="EMBL" id="JACGCI010000130">
    <property type="protein sequence ID" value="KAF6744017.1"/>
    <property type="molecule type" value="Genomic_DNA"/>
</dbReference>
<dbReference type="AlphaFoldDB" id="A0A8H6LX87"/>
<accession>A0A8H6LX87</accession>
<evidence type="ECO:0000256" key="1">
    <source>
        <dbReference type="SAM" id="MobiDB-lite"/>
    </source>
</evidence>
<protein>
    <recommendedName>
        <fullName evidence="4">C2H2-type domain-containing protein</fullName>
    </recommendedName>
</protein>
<reference evidence="2 3" key="1">
    <citation type="submission" date="2020-07" db="EMBL/GenBank/DDBJ databases">
        <title>Comparative genomics of pyrophilous fungi reveals a link between fire events and developmental genes.</title>
        <authorList>
            <consortium name="DOE Joint Genome Institute"/>
            <person name="Steindorff A.S."/>
            <person name="Carver A."/>
            <person name="Calhoun S."/>
            <person name="Stillman K."/>
            <person name="Liu H."/>
            <person name="Lipzen A."/>
            <person name="Pangilinan J."/>
            <person name="Labutti K."/>
            <person name="Bruns T.D."/>
            <person name="Grigoriev I.V."/>
        </authorList>
    </citation>
    <scope>NUCLEOTIDE SEQUENCE [LARGE SCALE GENOMIC DNA]</scope>
    <source>
        <strain evidence="2 3">CBS 144469</strain>
    </source>
</reference>
<dbReference type="OrthoDB" id="3199698at2759"/>
<evidence type="ECO:0000313" key="2">
    <source>
        <dbReference type="EMBL" id="KAF6744017.1"/>
    </source>
</evidence>
<evidence type="ECO:0000313" key="3">
    <source>
        <dbReference type="Proteomes" id="UP000521943"/>
    </source>
</evidence>
<name>A0A8H6LX87_9AGAR</name>
<comment type="caution">
    <text evidence="2">The sequence shown here is derived from an EMBL/GenBank/DDBJ whole genome shotgun (WGS) entry which is preliminary data.</text>
</comment>
<evidence type="ECO:0008006" key="4">
    <source>
        <dbReference type="Google" id="ProtNLM"/>
    </source>
</evidence>
<organism evidence="2 3">
    <name type="scientific">Ephemerocybe angulata</name>
    <dbReference type="NCBI Taxonomy" id="980116"/>
    <lineage>
        <taxon>Eukaryota</taxon>
        <taxon>Fungi</taxon>
        <taxon>Dikarya</taxon>
        <taxon>Basidiomycota</taxon>
        <taxon>Agaricomycotina</taxon>
        <taxon>Agaricomycetes</taxon>
        <taxon>Agaricomycetidae</taxon>
        <taxon>Agaricales</taxon>
        <taxon>Agaricineae</taxon>
        <taxon>Psathyrellaceae</taxon>
        <taxon>Ephemerocybe</taxon>
    </lineage>
</organism>
<sequence length="944" mass="107209">MCPPSNESVDPSALRSFPCKKGCRDRTFRSSQGLTQHYNSVHPVLSSDAEGNEQARVTFEIHPRLTGQIVDSRGRPLPEHTRPPGTNTEEENIWAPFSNRLEFDWAHYHYVELQSSKSVINKGLDLWAAAKVEATKSSSCDPLPWASADELYKTLDSIQGGVAPFETYQFKYNGPLPPPGQDAPSWMTDTFELCVRDVRHVLHSQISNPDFDGKWNTAPYREFDSKKERVWSNLMSGDWVWREADKIYEADKSTEGAMLVPVVTGLDKTTVSVATGHQEYHPFYLSAGNLTNPARRGHGAGVIPVAFLPIPKVSKRQKKRKDYQRFARQLYHSCIALIFAPLREVMSKPEIVRCVDGHFRRAIYSIGPVIADYPEQVWLSGIVQGWCAKCFNRPENLDGPDGVRRTHEKIDFLLKHLSASDVWEQFGVRDDVVPFTHGYPRADIHELMAPDLLHQVIKGTFKDHLVTWVNEYITAVHPEAKALEIIQDIDRRIAAVPVYPGLRRFSDGRNFNQWTGDDSKALMKVYIAAIVGYVPDRMVECLSSFMDICYIFRRNKITTSALTRAEQELKRFHALREVFVEHGTRAHCSLPRQHALTHFITAIPEFGSPNGLCSSITESRHITAVKEPWRRSSRFNALPQMLQIIVRLDQLAELRTRLSRAGQLEGSTAWYMACSMSEGAAVPSENDGSNEVEDAVGDIDGELIDDEGPSPGLRVASSIRLSNTSERAHRYPRRLDELVITIQEPQFPSAMLEYLYNIRHPNRVLPSPIEDHIQFQGRIYVYHSAVARFFSPSDSCGAGGMHRQTIRCNRFWKGYQRFDTVLVDQDDEPSLNGMLVAQLRLLFSFFDPYTNQDLQCALVNWFPTVGDEPDPVTGMWVVEREEIEGECPVQVIPLASIVRGVHLLPVYGKGRLPETLSYVTALEDFERYFVNSYIDHHAHELLFR</sequence>